<evidence type="ECO:0000256" key="1">
    <source>
        <dbReference type="SAM" id="MobiDB-lite"/>
    </source>
</evidence>
<reference evidence="3" key="2">
    <citation type="submission" date="2025-08" db="UniProtKB">
        <authorList>
            <consortium name="RefSeq"/>
        </authorList>
    </citation>
    <scope>IDENTIFICATION</scope>
</reference>
<protein>
    <submittedName>
        <fullName evidence="3">Microtubule-associated proteins 1A/1B light chain 3B isoform X2</fullName>
    </submittedName>
</protein>
<proteinExistence type="predicted"/>
<evidence type="ECO:0000313" key="2">
    <source>
        <dbReference type="Proteomes" id="UP001652624"/>
    </source>
</evidence>
<feature type="region of interest" description="Disordered" evidence="1">
    <location>
        <begin position="1"/>
        <end position="58"/>
    </location>
</feature>
<gene>
    <name evidence="3" type="primary">MAP1LC3B</name>
</gene>
<evidence type="ECO:0000313" key="3">
    <source>
        <dbReference type="RefSeq" id="XP_060041020.1"/>
    </source>
</evidence>
<organism evidence="2 3">
    <name type="scientific">Erinaceus europaeus</name>
    <name type="common">Western European hedgehog</name>
    <dbReference type="NCBI Taxonomy" id="9365"/>
    <lineage>
        <taxon>Eukaryota</taxon>
        <taxon>Metazoa</taxon>
        <taxon>Chordata</taxon>
        <taxon>Craniata</taxon>
        <taxon>Vertebrata</taxon>
        <taxon>Euteleostomi</taxon>
        <taxon>Mammalia</taxon>
        <taxon>Eutheria</taxon>
        <taxon>Laurasiatheria</taxon>
        <taxon>Eulipotyphla</taxon>
        <taxon>Erinaceidae</taxon>
        <taxon>Erinaceinae</taxon>
        <taxon>Erinaceus</taxon>
    </lineage>
</organism>
<feature type="region of interest" description="Disordered" evidence="1">
    <location>
        <begin position="83"/>
        <end position="106"/>
    </location>
</feature>
<dbReference type="GeneID" id="103120958"/>
<dbReference type="Proteomes" id="UP001652624">
    <property type="component" value="Chromosome 2"/>
</dbReference>
<reference evidence="2" key="1">
    <citation type="submission" date="2025-05" db="UniProtKB">
        <authorList>
            <consortium name="RefSeq"/>
        </authorList>
    </citation>
    <scope>NUCLEOTIDE SEQUENCE [LARGE SCALE GENOMIC DNA]</scope>
</reference>
<keyword evidence="2" id="KW-1185">Reference proteome</keyword>
<accession>A0ABM3WWS6</accession>
<dbReference type="RefSeq" id="XP_060041020.1">
    <property type="nucleotide sequence ID" value="XM_060185037.1"/>
</dbReference>
<sequence length="106" mass="11162">MAEKAAGYGSAPPVTRAGHLIRLRAEETQGKSPSPEPGLSWSQSPSGAFAPSPRFAGLPRHAVGEDFQAASHLRTKSRRCSTYSRAAPHQNPGGACSSMPIKLSSY</sequence>
<name>A0ABM3WWS6_ERIEU</name>